<protein>
    <submittedName>
        <fullName evidence="7">Glutathionylspermidine synthase family protein</fullName>
    </submittedName>
</protein>
<keyword evidence="5" id="KW-0460">Magnesium</keyword>
<evidence type="ECO:0000256" key="2">
    <source>
        <dbReference type="ARBA" id="ARBA00022723"/>
    </source>
</evidence>
<evidence type="ECO:0000256" key="3">
    <source>
        <dbReference type="ARBA" id="ARBA00022741"/>
    </source>
</evidence>
<keyword evidence="1" id="KW-0436">Ligase</keyword>
<gene>
    <name evidence="7" type="ORF">ACFQ4Y_10325</name>
</gene>
<reference evidence="8" key="1">
    <citation type="journal article" date="2019" name="Int. J. Syst. Evol. Microbiol.">
        <title>The Global Catalogue of Microorganisms (GCM) 10K type strain sequencing project: providing services to taxonomists for standard genome sequencing and annotation.</title>
        <authorList>
            <consortium name="The Broad Institute Genomics Platform"/>
            <consortium name="The Broad Institute Genome Sequencing Center for Infectious Disease"/>
            <person name="Wu L."/>
            <person name="Ma J."/>
        </authorList>
    </citation>
    <scope>NUCLEOTIDE SEQUENCE [LARGE SCALE GENOMIC DNA]</scope>
    <source>
        <strain evidence="8">S1</strain>
    </source>
</reference>
<dbReference type="Gene3D" id="3.30.1490.330">
    <property type="match status" value="1"/>
</dbReference>
<keyword evidence="3" id="KW-0547">Nucleotide-binding</keyword>
<evidence type="ECO:0000313" key="7">
    <source>
        <dbReference type="EMBL" id="MFD1427321.1"/>
    </source>
</evidence>
<keyword evidence="4" id="KW-0067">ATP-binding</keyword>
<dbReference type="Proteomes" id="UP001597282">
    <property type="component" value="Unassembled WGS sequence"/>
</dbReference>
<comment type="caution">
    <text evidence="7">The sequence shown here is derived from an EMBL/GenBank/DDBJ whole genome shotgun (WGS) entry which is preliminary data.</text>
</comment>
<accession>A0ABW4CCW6</accession>
<name>A0ABW4CCW6_9BACL</name>
<evidence type="ECO:0000256" key="5">
    <source>
        <dbReference type="ARBA" id="ARBA00022842"/>
    </source>
</evidence>
<proteinExistence type="predicted"/>
<dbReference type="SUPFAM" id="SSF56059">
    <property type="entry name" value="Glutathione synthetase ATP-binding domain-like"/>
    <property type="match status" value="1"/>
</dbReference>
<keyword evidence="2" id="KW-0479">Metal-binding</keyword>
<dbReference type="InterPro" id="IPR016185">
    <property type="entry name" value="PreATP-grasp_dom_sf"/>
</dbReference>
<feature type="domain" description="Glutathionylspermidine synthase pre-ATP-grasp-like" evidence="6">
    <location>
        <begin position="44"/>
        <end position="407"/>
    </location>
</feature>
<organism evidence="7 8">
    <name type="scientific">Kroppenstedtia sanguinis</name>
    <dbReference type="NCBI Taxonomy" id="1380684"/>
    <lineage>
        <taxon>Bacteria</taxon>
        <taxon>Bacillati</taxon>
        <taxon>Bacillota</taxon>
        <taxon>Bacilli</taxon>
        <taxon>Bacillales</taxon>
        <taxon>Thermoactinomycetaceae</taxon>
        <taxon>Kroppenstedtia</taxon>
    </lineage>
</organism>
<evidence type="ECO:0000256" key="1">
    <source>
        <dbReference type="ARBA" id="ARBA00022598"/>
    </source>
</evidence>
<dbReference type="RefSeq" id="WP_380165229.1">
    <property type="nucleotide sequence ID" value="NZ_JBHTNU010000008.1"/>
</dbReference>
<evidence type="ECO:0000313" key="8">
    <source>
        <dbReference type="Proteomes" id="UP001597282"/>
    </source>
</evidence>
<keyword evidence="8" id="KW-1185">Reference proteome</keyword>
<sequence>MRAYPERRKRWYDLIRQEGIFTWDWYYGEEYALADLHPIPREFRGELATATEALGHVFARVVEVTRRGEESLFAELGLPQETWQAVRVTLDPKYPTVIGRFDFARTPEGLKMMEFNSDTPTGVVEAFYVNGKICELGGMEDPNAGMDQQIRQAFSTAIRSYRKRGFSCDGIFFSALGWHEEDAGTTRYLMEKSALPARFVPLEDLRVTPDRMKARWEDEEIPVDVLYRLHALEILAGDTDEDGYPTGAHMLDQVAQGKLLLINPPSALLSQTKAMQALLWNLYEENRFLTPEEREIVATYMLPTYLENRFLGKEPYVVKPIFGREGGAVRLCDAQGRVEHQDSDLLYADQPMIYQKRVELEPVEIETLKGPFHGHLLWGSFLMEGKSSAILARVDGPITGNLSYFLPVGYPRRTDKSGHGGDGSKD</sequence>
<evidence type="ECO:0000259" key="6">
    <source>
        <dbReference type="Pfam" id="PF03738"/>
    </source>
</evidence>
<dbReference type="SUPFAM" id="SSF52440">
    <property type="entry name" value="PreATP-grasp domain"/>
    <property type="match status" value="1"/>
</dbReference>
<evidence type="ECO:0000256" key="4">
    <source>
        <dbReference type="ARBA" id="ARBA00022840"/>
    </source>
</evidence>
<dbReference type="InterPro" id="IPR005494">
    <property type="entry name" value="GSPS_pre-ATP-grasp-like_dom"/>
</dbReference>
<dbReference type="Pfam" id="PF03738">
    <property type="entry name" value="GSP_synth"/>
    <property type="match status" value="1"/>
</dbReference>
<dbReference type="EMBL" id="JBHTNU010000008">
    <property type="protein sequence ID" value="MFD1427321.1"/>
    <property type="molecule type" value="Genomic_DNA"/>
</dbReference>